<proteinExistence type="inferred from homology"/>
<protein>
    <submittedName>
        <fullName evidence="9">GDSL esterase/lipase</fullName>
    </submittedName>
</protein>
<keyword evidence="4 8" id="KW-0732">Signal</keyword>
<evidence type="ECO:0000256" key="4">
    <source>
        <dbReference type="ARBA" id="ARBA00022729"/>
    </source>
</evidence>
<dbReference type="Gene3D" id="3.40.50.1110">
    <property type="entry name" value="SGNH hydrolase"/>
    <property type="match status" value="2"/>
</dbReference>
<evidence type="ECO:0000256" key="6">
    <source>
        <dbReference type="ARBA" id="ARBA00022963"/>
    </source>
</evidence>
<gene>
    <name evidence="9" type="ORF">Sradi_5974100</name>
</gene>
<dbReference type="InterPro" id="IPR001087">
    <property type="entry name" value="GDSL"/>
</dbReference>
<comment type="subcellular location">
    <subcellularLocation>
        <location evidence="1">Secreted</location>
    </subcellularLocation>
</comment>
<evidence type="ECO:0000256" key="3">
    <source>
        <dbReference type="ARBA" id="ARBA00022525"/>
    </source>
</evidence>
<reference evidence="9" key="1">
    <citation type="submission" date="2020-06" db="EMBL/GenBank/DDBJ databases">
        <authorList>
            <person name="Li T."/>
            <person name="Hu X."/>
            <person name="Zhang T."/>
            <person name="Song X."/>
            <person name="Zhang H."/>
            <person name="Dai N."/>
            <person name="Sheng W."/>
            <person name="Hou X."/>
            <person name="Wei L."/>
        </authorList>
    </citation>
    <scope>NUCLEOTIDE SEQUENCE</scope>
    <source>
        <strain evidence="9">G02</strain>
        <tissue evidence="9">Leaf</tissue>
    </source>
</reference>
<dbReference type="InterPro" id="IPR036514">
    <property type="entry name" value="SGNH_hydro_sf"/>
</dbReference>
<organism evidence="9">
    <name type="scientific">Sesamum radiatum</name>
    <name type="common">Black benniseed</name>
    <dbReference type="NCBI Taxonomy" id="300843"/>
    <lineage>
        <taxon>Eukaryota</taxon>
        <taxon>Viridiplantae</taxon>
        <taxon>Streptophyta</taxon>
        <taxon>Embryophyta</taxon>
        <taxon>Tracheophyta</taxon>
        <taxon>Spermatophyta</taxon>
        <taxon>Magnoliopsida</taxon>
        <taxon>eudicotyledons</taxon>
        <taxon>Gunneridae</taxon>
        <taxon>Pentapetalae</taxon>
        <taxon>asterids</taxon>
        <taxon>lamiids</taxon>
        <taxon>Lamiales</taxon>
        <taxon>Pedaliaceae</taxon>
        <taxon>Sesamum</taxon>
    </lineage>
</organism>
<dbReference type="InterPro" id="IPR051238">
    <property type="entry name" value="GDSL_esterase/lipase"/>
</dbReference>
<evidence type="ECO:0000256" key="5">
    <source>
        <dbReference type="ARBA" id="ARBA00022801"/>
    </source>
</evidence>
<evidence type="ECO:0000313" key="9">
    <source>
        <dbReference type="EMBL" id="KAL0305568.1"/>
    </source>
</evidence>
<comment type="caution">
    <text evidence="9">The sequence shown here is derived from an EMBL/GenBank/DDBJ whole genome shotgun (WGS) entry which is preliminary data.</text>
</comment>
<dbReference type="GO" id="GO:0016788">
    <property type="term" value="F:hydrolase activity, acting on ester bonds"/>
    <property type="evidence" value="ECO:0007669"/>
    <property type="project" value="InterPro"/>
</dbReference>
<keyword evidence="3" id="KW-0964">Secreted</keyword>
<dbReference type="PANTHER" id="PTHR45650">
    <property type="entry name" value="GDSL-LIKE LIPASE/ACYLHYDROLASE-RELATED"/>
    <property type="match status" value="1"/>
</dbReference>
<accession>A0AAW2KGC5</accession>
<keyword evidence="6" id="KW-0442">Lipid degradation</keyword>
<sequence>MTYSNNLNICCLFLLFLASSLQTIVVGEPKVPCLFIFGDSLVDNGNNVNRNTTAKVNYFPYGIDFPGGPTGRFNNGRNIADILAELLGFDKYIAPFASSTNQDILRGVNYGSGGSGILDETGHLFRLYDDGARKVAVFALGKLGCIPQQLATYGTSDASSCVETSNDVVQSFNENLKILIHDLNRNLPDAKFVYTRDTSDSESYGNISNLSEPCCGVSAEDGQCVAGSVPCSNRDAYLFWDSFHPTEAATLLSAKIAYGYMSPLFAESDAVAIY</sequence>
<dbReference type="GO" id="GO:0016042">
    <property type="term" value="P:lipid catabolic process"/>
    <property type="evidence" value="ECO:0007669"/>
    <property type="project" value="UniProtKB-KW"/>
</dbReference>
<evidence type="ECO:0000256" key="1">
    <source>
        <dbReference type="ARBA" id="ARBA00004613"/>
    </source>
</evidence>
<dbReference type="Pfam" id="PF00657">
    <property type="entry name" value="Lipase_GDSL"/>
    <property type="match status" value="1"/>
</dbReference>
<evidence type="ECO:0000256" key="7">
    <source>
        <dbReference type="ARBA" id="ARBA00023098"/>
    </source>
</evidence>
<dbReference type="SUPFAM" id="SSF52266">
    <property type="entry name" value="SGNH hydrolase"/>
    <property type="match status" value="1"/>
</dbReference>
<dbReference type="PANTHER" id="PTHR45650:SF9">
    <property type="entry name" value="SGNH HYDROLASE-TYPE ESTERASE DOMAIN-CONTAINING PROTEIN"/>
    <property type="match status" value="1"/>
</dbReference>
<evidence type="ECO:0000256" key="2">
    <source>
        <dbReference type="ARBA" id="ARBA00008668"/>
    </source>
</evidence>
<reference evidence="9" key="2">
    <citation type="journal article" date="2024" name="Plant">
        <title>Genomic evolution and insights into agronomic trait innovations of Sesamum species.</title>
        <authorList>
            <person name="Miao H."/>
            <person name="Wang L."/>
            <person name="Qu L."/>
            <person name="Liu H."/>
            <person name="Sun Y."/>
            <person name="Le M."/>
            <person name="Wang Q."/>
            <person name="Wei S."/>
            <person name="Zheng Y."/>
            <person name="Lin W."/>
            <person name="Duan Y."/>
            <person name="Cao H."/>
            <person name="Xiong S."/>
            <person name="Wang X."/>
            <person name="Wei L."/>
            <person name="Li C."/>
            <person name="Ma Q."/>
            <person name="Ju M."/>
            <person name="Zhao R."/>
            <person name="Li G."/>
            <person name="Mu C."/>
            <person name="Tian Q."/>
            <person name="Mei H."/>
            <person name="Zhang T."/>
            <person name="Gao T."/>
            <person name="Zhang H."/>
        </authorList>
    </citation>
    <scope>NUCLEOTIDE SEQUENCE</scope>
    <source>
        <strain evidence="9">G02</strain>
    </source>
</reference>
<dbReference type="AlphaFoldDB" id="A0AAW2KGC5"/>
<name>A0AAW2KGC5_SESRA</name>
<evidence type="ECO:0000256" key="8">
    <source>
        <dbReference type="SAM" id="SignalP"/>
    </source>
</evidence>
<dbReference type="EMBL" id="JACGWJ010000028">
    <property type="protein sequence ID" value="KAL0305568.1"/>
    <property type="molecule type" value="Genomic_DNA"/>
</dbReference>
<keyword evidence="7" id="KW-0443">Lipid metabolism</keyword>
<feature type="chain" id="PRO_5043878762" evidence="8">
    <location>
        <begin position="28"/>
        <end position="274"/>
    </location>
</feature>
<comment type="similarity">
    <text evidence="2">Belongs to the 'GDSL' lipolytic enzyme family.</text>
</comment>
<keyword evidence="5" id="KW-0378">Hydrolase</keyword>
<feature type="signal peptide" evidence="8">
    <location>
        <begin position="1"/>
        <end position="27"/>
    </location>
</feature>
<dbReference type="GO" id="GO:0005576">
    <property type="term" value="C:extracellular region"/>
    <property type="evidence" value="ECO:0007669"/>
    <property type="project" value="UniProtKB-SubCell"/>
</dbReference>